<comment type="caution">
    <text evidence="2">The sequence shown here is derived from an EMBL/GenBank/DDBJ whole genome shotgun (WGS) entry which is preliminary data.</text>
</comment>
<sequence length="195" mass="21224">MEPTSTSVSSNNPKLRIDFLMSPSPSLNKPATAGRKVKVTPTPTKQARRAGGWTVAELEYTFRLSADFKDGLLPDAPPGILLRQYLSLKLNCSPMRLSKKFDKSSGILGMHRYDPTASVLAGLTPEMRRARKKELKQLEEAFRKSAADDTEVVDVDAAATAAGRKRRKVNPLPSGVSSPRAPSSLDLLVSMACRV</sequence>
<dbReference type="AlphaFoldDB" id="A0A6G0X4T7"/>
<dbReference type="PANTHER" id="PTHR35213:SF3">
    <property type="entry name" value="MYB-LIKE DOMAIN-CONTAINING PROTEIN"/>
    <property type="match status" value="1"/>
</dbReference>
<dbReference type="EMBL" id="VJMJ01000102">
    <property type="protein sequence ID" value="KAF0734954.1"/>
    <property type="molecule type" value="Genomic_DNA"/>
</dbReference>
<dbReference type="PANTHER" id="PTHR35213">
    <property type="entry name" value="RING-TYPE DOMAIN-CONTAINING PROTEIN-RELATED"/>
    <property type="match status" value="1"/>
</dbReference>
<name>A0A6G0X4T7_9STRA</name>
<feature type="region of interest" description="Disordered" evidence="1">
    <location>
        <begin position="22"/>
        <end position="50"/>
    </location>
</feature>
<evidence type="ECO:0000313" key="3">
    <source>
        <dbReference type="Proteomes" id="UP000481153"/>
    </source>
</evidence>
<proteinExistence type="predicted"/>
<evidence type="ECO:0000313" key="2">
    <source>
        <dbReference type="EMBL" id="KAF0734954.1"/>
    </source>
</evidence>
<feature type="region of interest" description="Disordered" evidence="1">
    <location>
        <begin position="160"/>
        <end position="182"/>
    </location>
</feature>
<dbReference type="Proteomes" id="UP000481153">
    <property type="component" value="Unassembled WGS sequence"/>
</dbReference>
<accession>A0A6G0X4T7</accession>
<reference evidence="2 3" key="1">
    <citation type="submission" date="2019-07" db="EMBL/GenBank/DDBJ databases">
        <title>Genomics analysis of Aphanomyces spp. identifies a new class of oomycete effector associated with host adaptation.</title>
        <authorList>
            <person name="Gaulin E."/>
        </authorList>
    </citation>
    <scope>NUCLEOTIDE SEQUENCE [LARGE SCALE GENOMIC DNA]</scope>
    <source>
        <strain evidence="2 3">ATCC 201684</strain>
    </source>
</reference>
<protein>
    <submittedName>
        <fullName evidence="2">Uncharacterized protein</fullName>
    </submittedName>
</protein>
<keyword evidence="3" id="KW-1185">Reference proteome</keyword>
<gene>
    <name evidence="2" type="ORF">Ae201684_008431</name>
</gene>
<dbReference type="VEuPathDB" id="FungiDB:AeMF1_000166"/>
<evidence type="ECO:0000256" key="1">
    <source>
        <dbReference type="SAM" id="MobiDB-lite"/>
    </source>
</evidence>
<organism evidence="2 3">
    <name type="scientific">Aphanomyces euteiches</name>
    <dbReference type="NCBI Taxonomy" id="100861"/>
    <lineage>
        <taxon>Eukaryota</taxon>
        <taxon>Sar</taxon>
        <taxon>Stramenopiles</taxon>
        <taxon>Oomycota</taxon>
        <taxon>Saprolegniomycetes</taxon>
        <taxon>Saprolegniales</taxon>
        <taxon>Verrucalvaceae</taxon>
        <taxon>Aphanomyces</taxon>
    </lineage>
</organism>